<keyword evidence="1" id="KW-0813">Transport</keyword>
<keyword evidence="2" id="KW-0547">Nucleotide-binding</keyword>
<dbReference type="InterPro" id="IPR027417">
    <property type="entry name" value="P-loop_NTPase"/>
</dbReference>
<evidence type="ECO:0000256" key="2">
    <source>
        <dbReference type="ARBA" id="ARBA00022741"/>
    </source>
</evidence>
<evidence type="ECO:0000313" key="5">
    <source>
        <dbReference type="EMBL" id="MDP5275323.1"/>
    </source>
</evidence>
<dbReference type="SMART" id="SM00382">
    <property type="entry name" value="AAA"/>
    <property type="match status" value="1"/>
</dbReference>
<organism evidence="5 6">
    <name type="scientific">Chengkuizengella axinellae</name>
    <dbReference type="NCBI Taxonomy" id="3064388"/>
    <lineage>
        <taxon>Bacteria</taxon>
        <taxon>Bacillati</taxon>
        <taxon>Bacillota</taxon>
        <taxon>Bacilli</taxon>
        <taxon>Bacillales</taxon>
        <taxon>Paenibacillaceae</taxon>
        <taxon>Chengkuizengella</taxon>
    </lineage>
</organism>
<feature type="domain" description="ABC transporter" evidence="4">
    <location>
        <begin position="5"/>
        <end position="229"/>
    </location>
</feature>
<dbReference type="PANTHER" id="PTHR42939">
    <property type="entry name" value="ABC TRANSPORTER ATP-BINDING PROTEIN ALBC-RELATED"/>
    <property type="match status" value="1"/>
</dbReference>
<dbReference type="Gene3D" id="3.40.50.300">
    <property type="entry name" value="P-loop containing nucleotide triphosphate hydrolases"/>
    <property type="match status" value="1"/>
</dbReference>
<dbReference type="EMBL" id="JAVAMP010000007">
    <property type="protein sequence ID" value="MDP5275323.1"/>
    <property type="molecule type" value="Genomic_DNA"/>
</dbReference>
<dbReference type="PROSITE" id="PS50893">
    <property type="entry name" value="ABC_TRANSPORTER_2"/>
    <property type="match status" value="1"/>
</dbReference>
<dbReference type="RefSeq" id="WP_305992633.1">
    <property type="nucleotide sequence ID" value="NZ_JAVAMP010000007.1"/>
</dbReference>
<dbReference type="InterPro" id="IPR051782">
    <property type="entry name" value="ABC_Transporter_VariousFunc"/>
</dbReference>
<evidence type="ECO:0000259" key="4">
    <source>
        <dbReference type="PROSITE" id="PS50893"/>
    </source>
</evidence>
<proteinExistence type="predicted"/>
<dbReference type="Proteomes" id="UP001231941">
    <property type="component" value="Unassembled WGS sequence"/>
</dbReference>
<sequence>MQTVLETKNVIKNYRKTKAVRNLSIKLEENTIYGLLGRNGAGKTTLLNLLTGHKFPDSGEIKGFGKTLNKGDSLQEICYIKDNHQFFEESKVIQLLNFAAPFYEHWDWNFANELLRQFELDPNKKFKKLSRGMKSTVGIMIGLASRAPITIFDEPLLGLDAVMREKFYDILLKDYAEHPRTILMSTHLIDEISKVVEKVMILETGSIKLFDDMDTIRNKSYFVSGKSDVVESILKHKNVIHKDQHGKITIAAVFNTMSKQEIMEAEELELSVEGMSLQKFFSYYCMGGDKHE</sequence>
<dbReference type="GO" id="GO:0005524">
    <property type="term" value="F:ATP binding"/>
    <property type="evidence" value="ECO:0007669"/>
    <property type="project" value="UniProtKB-KW"/>
</dbReference>
<accession>A0ABT9J1G6</accession>
<protein>
    <submittedName>
        <fullName evidence="5">ABC transporter ATP-binding protein</fullName>
    </submittedName>
</protein>
<evidence type="ECO:0000256" key="1">
    <source>
        <dbReference type="ARBA" id="ARBA00022448"/>
    </source>
</evidence>
<reference evidence="5 6" key="1">
    <citation type="submission" date="2023-08" db="EMBL/GenBank/DDBJ databases">
        <authorList>
            <person name="Park J.-S."/>
        </authorList>
    </citation>
    <scope>NUCLEOTIDE SEQUENCE [LARGE SCALE GENOMIC DNA]</scope>
    <source>
        <strain evidence="5 6">2205SS18-9</strain>
    </source>
</reference>
<name>A0ABT9J1G6_9BACL</name>
<evidence type="ECO:0000256" key="3">
    <source>
        <dbReference type="ARBA" id="ARBA00022840"/>
    </source>
</evidence>
<evidence type="ECO:0000313" key="6">
    <source>
        <dbReference type="Proteomes" id="UP001231941"/>
    </source>
</evidence>
<keyword evidence="3 5" id="KW-0067">ATP-binding</keyword>
<dbReference type="InterPro" id="IPR003439">
    <property type="entry name" value="ABC_transporter-like_ATP-bd"/>
</dbReference>
<comment type="caution">
    <text evidence="5">The sequence shown here is derived from an EMBL/GenBank/DDBJ whole genome shotgun (WGS) entry which is preliminary data.</text>
</comment>
<dbReference type="InterPro" id="IPR003593">
    <property type="entry name" value="AAA+_ATPase"/>
</dbReference>
<dbReference type="CDD" id="cd03230">
    <property type="entry name" value="ABC_DR_subfamily_A"/>
    <property type="match status" value="1"/>
</dbReference>
<gene>
    <name evidence="5" type="ORF">Q5Y73_14530</name>
</gene>
<dbReference type="SUPFAM" id="SSF52540">
    <property type="entry name" value="P-loop containing nucleoside triphosphate hydrolases"/>
    <property type="match status" value="1"/>
</dbReference>
<dbReference type="Pfam" id="PF00005">
    <property type="entry name" value="ABC_tran"/>
    <property type="match status" value="1"/>
</dbReference>
<keyword evidence="6" id="KW-1185">Reference proteome</keyword>
<dbReference type="PANTHER" id="PTHR42939:SF1">
    <property type="entry name" value="ABC TRANSPORTER ATP-BINDING PROTEIN ALBC-RELATED"/>
    <property type="match status" value="1"/>
</dbReference>